<dbReference type="Proteomes" id="UP001341135">
    <property type="component" value="Chromosome"/>
</dbReference>
<proteinExistence type="predicted"/>
<name>A0ABM8J112_9CREN</name>
<reference evidence="2 3" key="1">
    <citation type="submission" date="2023-09" db="EMBL/GenBank/DDBJ databases">
        <title>Pyrofollis japonicus gen. nov. sp. nov., a novel member of the family Pyrodictiaceae isolated from the Iheya North hydrothermal field.</title>
        <authorList>
            <person name="Miyazaki U."/>
            <person name="Sanari M."/>
            <person name="Tame A."/>
            <person name="Kitajima M."/>
            <person name="Okamoto A."/>
            <person name="Sawayama S."/>
            <person name="Miyazaki J."/>
            <person name="Takai K."/>
            <person name="Nakagawa S."/>
        </authorList>
    </citation>
    <scope>NUCLEOTIDE SEQUENCE [LARGE SCALE GENOMIC DNA]</scope>
    <source>
        <strain evidence="2 3">AV2</strain>
    </source>
</reference>
<organism evidence="2 3">
    <name type="scientific">Pyrodictium abyssi</name>
    <dbReference type="NCBI Taxonomy" id="54256"/>
    <lineage>
        <taxon>Archaea</taxon>
        <taxon>Thermoproteota</taxon>
        <taxon>Thermoprotei</taxon>
        <taxon>Desulfurococcales</taxon>
        <taxon>Pyrodictiaceae</taxon>
        <taxon>Pyrodictium</taxon>
    </lineage>
</organism>
<feature type="domain" description="ATPase AAA-type core" evidence="1">
    <location>
        <begin position="163"/>
        <end position="243"/>
    </location>
</feature>
<evidence type="ECO:0000313" key="2">
    <source>
        <dbReference type="EMBL" id="BES82771.1"/>
    </source>
</evidence>
<protein>
    <recommendedName>
        <fullName evidence="1">ATPase AAA-type core domain-containing protein</fullName>
    </recommendedName>
</protein>
<evidence type="ECO:0000313" key="3">
    <source>
        <dbReference type="Proteomes" id="UP001341135"/>
    </source>
</evidence>
<dbReference type="GeneID" id="89290341"/>
<dbReference type="Pfam" id="PF13304">
    <property type="entry name" value="AAA_21"/>
    <property type="match status" value="1"/>
</dbReference>
<dbReference type="EMBL" id="AP028907">
    <property type="protein sequence ID" value="BES82771.1"/>
    <property type="molecule type" value="Genomic_DNA"/>
</dbReference>
<gene>
    <name evidence="2" type="ORF">PABY_23380</name>
</gene>
<evidence type="ECO:0000259" key="1">
    <source>
        <dbReference type="Pfam" id="PF13304"/>
    </source>
</evidence>
<sequence length="294" mass="32118">MNNDTNLLDKLYDALNPLKDIVLDFVSAGLEAIVANVLKLERILLSAYPAGLLNKLWHCLLESMYRAAKSARETAYKAFSEQGSHQLMEAWKAKLVQDLRARALDLDKPLFETVLLIRRGRLNPSELSKTIRLMFKSGVLDVFRNYAKGVGVEDVMPTERDVLVRTPQGVFPASRLGDGTLELLQLYAGPTLARGAGRYLLLVEKPESGLHPGYMADIAAAMARAVKEGGGRVYVIVTTHSVEMIEFILRAASALSVLGETKLVLMQSGRVAFESSGGEALDALDAVGAELRGF</sequence>
<dbReference type="RefSeq" id="WP_338250406.1">
    <property type="nucleotide sequence ID" value="NZ_AP028907.1"/>
</dbReference>
<keyword evidence="3" id="KW-1185">Reference proteome</keyword>
<dbReference type="InterPro" id="IPR003959">
    <property type="entry name" value="ATPase_AAA_core"/>
</dbReference>
<accession>A0ABM8J112</accession>